<name>A0A917EBY2_9FLAO</name>
<dbReference type="Proteomes" id="UP000599688">
    <property type="component" value="Unassembled WGS sequence"/>
</dbReference>
<evidence type="ECO:0000313" key="3">
    <source>
        <dbReference type="Proteomes" id="UP000599688"/>
    </source>
</evidence>
<dbReference type="RefSeq" id="WP_188406823.1">
    <property type="nucleotide sequence ID" value="NZ_BMGL01000012.1"/>
</dbReference>
<gene>
    <name evidence="2" type="ORF">GCM10010831_21090</name>
</gene>
<keyword evidence="1" id="KW-0472">Membrane</keyword>
<feature type="transmembrane region" description="Helical" evidence="1">
    <location>
        <begin position="289"/>
        <end position="308"/>
    </location>
</feature>
<dbReference type="PANTHER" id="PTHR35337:SF1">
    <property type="entry name" value="SLR1478 PROTEIN"/>
    <property type="match status" value="1"/>
</dbReference>
<evidence type="ECO:0000256" key="1">
    <source>
        <dbReference type="SAM" id="Phobius"/>
    </source>
</evidence>
<keyword evidence="3" id="KW-1185">Reference proteome</keyword>
<reference evidence="2 3" key="1">
    <citation type="journal article" date="2014" name="Int. J. Syst. Evol. Microbiol.">
        <title>Complete genome sequence of Corynebacterium casei LMG S-19264T (=DSM 44701T), isolated from a smear-ripened cheese.</title>
        <authorList>
            <consortium name="US DOE Joint Genome Institute (JGI-PGF)"/>
            <person name="Walter F."/>
            <person name="Albersmeier A."/>
            <person name="Kalinowski J."/>
            <person name="Ruckert C."/>
        </authorList>
    </citation>
    <scope>NUCLEOTIDE SEQUENCE [LARGE SCALE GENOMIC DNA]</scope>
    <source>
        <strain evidence="2 3">CGMCC 1.12925</strain>
    </source>
</reference>
<keyword evidence="1" id="KW-0812">Transmembrane</keyword>
<dbReference type="Pfam" id="PF01944">
    <property type="entry name" value="SpoIIM"/>
    <property type="match status" value="1"/>
</dbReference>
<proteinExistence type="predicted"/>
<feature type="transmembrane region" description="Helical" evidence="1">
    <location>
        <begin position="173"/>
        <end position="195"/>
    </location>
</feature>
<sequence>MREAAFIKQNKNKWIKFESVLQNNAKLSPDQLSNLYLNVTEDLSYSQTFYPNSETTSYLNELASISHQKIYKSKKESRNRFYRFYFQEFPLAFKKHHPQLLLAFSIFLVFSIIGAYSASVDDSFVRLILGDGYVNMTLANIENGDPMAVYKKANQADMFMGITVNNIRVSLTAFAYGLFFGLGSIFIAMQNGIMLGSFQYFFYDQGLLWESARTIWIHGTIEISVIIIATCAGIVVGKGMLFPGTYSRLQSFINGVKSGLKIVISTVPFFIVAGFLEGFVTRYTQMPDALAICIILASLFLIIYYYVLHPIQLNKKQHATNI</sequence>
<feature type="transmembrane region" description="Helical" evidence="1">
    <location>
        <begin position="100"/>
        <end position="118"/>
    </location>
</feature>
<dbReference type="EMBL" id="BMGL01000012">
    <property type="protein sequence ID" value="GGE19740.1"/>
    <property type="molecule type" value="Genomic_DNA"/>
</dbReference>
<dbReference type="AlphaFoldDB" id="A0A917EBY2"/>
<organism evidence="2 3">
    <name type="scientific">Psychroflexus salis</name>
    <dbReference type="NCBI Taxonomy" id="1526574"/>
    <lineage>
        <taxon>Bacteria</taxon>
        <taxon>Pseudomonadati</taxon>
        <taxon>Bacteroidota</taxon>
        <taxon>Flavobacteriia</taxon>
        <taxon>Flavobacteriales</taxon>
        <taxon>Flavobacteriaceae</taxon>
        <taxon>Psychroflexus</taxon>
    </lineage>
</organism>
<feature type="transmembrane region" description="Helical" evidence="1">
    <location>
        <begin position="215"/>
        <end position="241"/>
    </location>
</feature>
<keyword evidence="1" id="KW-1133">Transmembrane helix</keyword>
<dbReference type="InterPro" id="IPR002798">
    <property type="entry name" value="SpoIIM-like"/>
</dbReference>
<dbReference type="PANTHER" id="PTHR35337">
    <property type="entry name" value="SLR1478 PROTEIN"/>
    <property type="match status" value="1"/>
</dbReference>
<protein>
    <submittedName>
        <fullName evidence="2">Membrane protein</fullName>
    </submittedName>
</protein>
<evidence type="ECO:0000313" key="2">
    <source>
        <dbReference type="EMBL" id="GGE19740.1"/>
    </source>
</evidence>
<comment type="caution">
    <text evidence="2">The sequence shown here is derived from an EMBL/GenBank/DDBJ whole genome shotgun (WGS) entry which is preliminary data.</text>
</comment>
<feature type="transmembrane region" description="Helical" evidence="1">
    <location>
        <begin position="262"/>
        <end position="283"/>
    </location>
</feature>
<accession>A0A917EBY2</accession>